<dbReference type="Pfam" id="PF13561">
    <property type="entry name" value="adh_short_C2"/>
    <property type="match status" value="1"/>
</dbReference>
<dbReference type="PANTHER" id="PTHR43618">
    <property type="entry name" value="7-ALPHA-HYDROXYSTEROID DEHYDROGENASE"/>
    <property type="match status" value="1"/>
</dbReference>
<evidence type="ECO:0000313" key="4">
    <source>
        <dbReference type="EMBL" id="MBW3096368.1"/>
    </source>
</evidence>
<dbReference type="CDD" id="cd05233">
    <property type="entry name" value="SDR_c"/>
    <property type="match status" value="1"/>
</dbReference>
<comment type="caution">
    <text evidence="4">The sequence shown here is derived from an EMBL/GenBank/DDBJ whole genome shotgun (WGS) entry which is preliminary data.</text>
</comment>
<dbReference type="RefSeq" id="WP_219200011.1">
    <property type="nucleotide sequence ID" value="NZ_JAHWQX010000001.1"/>
</dbReference>
<keyword evidence="5" id="KW-1185">Reference proteome</keyword>
<name>A0ABS6WKA4_9HYPH</name>
<evidence type="ECO:0000256" key="3">
    <source>
        <dbReference type="ARBA" id="ARBA00023002"/>
    </source>
</evidence>
<accession>A0ABS6WKA4</accession>
<dbReference type="PANTHER" id="PTHR43618:SF8">
    <property type="entry name" value="7ALPHA-HYDROXYSTEROID DEHYDROGENASE"/>
    <property type="match status" value="1"/>
</dbReference>
<dbReference type="PROSITE" id="PS00061">
    <property type="entry name" value="ADH_SHORT"/>
    <property type="match status" value="1"/>
</dbReference>
<keyword evidence="2" id="KW-0521">NADP</keyword>
<evidence type="ECO:0000313" key="5">
    <source>
        <dbReference type="Proteomes" id="UP001430804"/>
    </source>
</evidence>
<reference evidence="4" key="1">
    <citation type="submission" date="2021-07" db="EMBL/GenBank/DDBJ databases">
        <title>Pseudohoeflea marina sp. nov. a polyhydroxyalcanoate-producing bacterium.</title>
        <authorList>
            <person name="Zheng W."/>
            <person name="Yu S."/>
            <person name="Huang Y."/>
        </authorList>
    </citation>
    <scope>NUCLEOTIDE SEQUENCE</scope>
    <source>
        <strain evidence="4">DP4N28-3</strain>
    </source>
</reference>
<comment type="similarity">
    <text evidence="1">Belongs to the short-chain dehydrogenases/reductases (SDR) family.</text>
</comment>
<keyword evidence="3" id="KW-0560">Oxidoreductase</keyword>
<dbReference type="Proteomes" id="UP001430804">
    <property type="component" value="Unassembled WGS sequence"/>
</dbReference>
<protein>
    <submittedName>
        <fullName evidence="4">SDR family oxidoreductase</fullName>
    </submittedName>
</protein>
<dbReference type="InterPro" id="IPR002347">
    <property type="entry name" value="SDR_fam"/>
</dbReference>
<evidence type="ECO:0000256" key="1">
    <source>
        <dbReference type="ARBA" id="ARBA00006484"/>
    </source>
</evidence>
<dbReference type="InterPro" id="IPR020904">
    <property type="entry name" value="Sc_DH/Rdtase_CS"/>
</dbReference>
<gene>
    <name evidence="4" type="ORF">KY465_03640</name>
</gene>
<sequence>MRAETLFDISGEIALVTGGASGLGRQFAKVLADNGARVFIADKDGAALAATVDALSECEGRVSGSEADVTDERQLAALFSEIEEDAGPVTVLVNNAGMVHRDKAVRLSREKLDTVLAVNVDGAFLVAQAMAKRLMAAKRGGSIINISSILAKQPMRSVIAYGAAKAALSMMTRTMALEWAGSQIRVNEIRPGWFETRLTEDFLKGPGREVLRAQVPLRRLGQPGDLDGALLFLASRASAYMTGASITIDGGYTLGR</sequence>
<proteinExistence type="inferred from homology"/>
<organism evidence="4 5">
    <name type="scientific">Pseudohoeflea coraliihabitans</name>
    <dbReference type="NCBI Taxonomy" id="2860393"/>
    <lineage>
        <taxon>Bacteria</taxon>
        <taxon>Pseudomonadati</taxon>
        <taxon>Pseudomonadota</taxon>
        <taxon>Alphaproteobacteria</taxon>
        <taxon>Hyphomicrobiales</taxon>
        <taxon>Rhizobiaceae</taxon>
        <taxon>Pseudohoeflea</taxon>
    </lineage>
</organism>
<evidence type="ECO:0000256" key="2">
    <source>
        <dbReference type="ARBA" id="ARBA00022857"/>
    </source>
</evidence>
<dbReference type="NCBIfam" id="NF005559">
    <property type="entry name" value="PRK07231.1"/>
    <property type="match status" value="1"/>
</dbReference>
<dbReference type="InterPro" id="IPR052178">
    <property type="entry name" value="Sec_Metab_Biosynth_SDR"/>
</dbReference>
<dbReference type="EMBL" id="JAHWQX010000001">
    <property type="protein sequence ID" value="MBW3096368.1"/>
    <property type="molecule type" value="Genomic_DNA"/>
</dbReference>